<sequence>MEALAAIGEAFFTSMFEALLDKFNASDLIYFAKKEKLYVDLKKLEKKLLIINAVLTDAGEKQVTDRTVKIWLTELRDSAYDVEDVLDEFAYEALRRRLTAQPRTSIRTVRCWHNPPSLSCFKWGAGTFRVKMRSKIRGIDARLQEIATQKSDLELRENVEGRAYKARDQRLPTTCLVNEVNVYGREKDTEAIVERLLVETTSDAEVPVIPIVGMGGIGKTTLAQLVYNDDKVAGFFDSKAWIYVSEDFDVIKVMKAVLQSVNGGVPDTNDLNLLHIKLKEELSEKKILLVLDDVWHDNYVDWTSLIRPLEFAKSGSKIIITTRNQNVAKMTGTLPAYQLKELAYDDCLSVLARHALGRENFDGHTHLKDIGEEIVKKCKGLPLAVKTLAGLLRNKETYEEWEAVSKSKMWDLTEEKGGIFSALRLSYHHLPSHLKPCFAYCSLFPKDHEFDRDELVLLWIAAGFVQQKGDKQPEDIGREYFSDLLSRSFFQQSNNNKSLFLMHDLIIELAQSVAGDLCFNMEHEVQIDDGQHSFEKARHVSFIRHQYDVSQRFEIFSKRKDVRSFLALPLLHQREYCYLSSKVSHQLLPKLKRLRVLSLSGYFIGDLLNSIGYLKHLRYLNLSRSAIRLLPESVGYLHHLQILILNHCRELTALPVGTSRLIKLHRLDISDTPKLQEMPSGLGNLNSLRLLPKFIIGKAGGLTLRDLKNLSLQGQLSIQRLQNVVDIQDARVANLKHKLDLKELALEWSNDLNLSRNGPNQLQILESLCPPKDLQRLSISNYGAGEFPYWVGNPSFAKIEHLDLSDCINCTSLPSLGRLPLLRKLNIKGMHAVTSLDPEFYGEGFPFVKAFPSLEFLRFENMKEWKKWISSVGNVELFPLLRELILHNCPKLTGNLPRNLCSLVKLDVQMCPVLTNSPLSFPCLGELNVADSSDAILKSMVNHSSITKLKLERISGLACLTEELTKALVKLEVLEIEGCNELTCFWWNGSESENLPRLKSLVLKNCPELVSLVGEKQGLCCFSSLKDLRIEGCQKFVCFPEMGLPYTLKCLTIHDCEALESLPDTFRMKDCNNPFCLLEELQIVGCPSLKSVPNGKLPLTLKRLSIVNCNNLQFLPDDNWNSASLLEYLCIKDCLALESFLESGLSIPNLKILHISNCSNLRSLPKQMQNVTSLRKLSLSDCMALESIPPGSLPPNITSLKLRNCINLKKPMSVWGLDKLNCLTKIKIAGTCPAADMVSFPDKEGVMLPSTLTDLRMESLQNLESLSRALESLTALEQLHIKDCRKLRYLPKTGLPASLGRLCISGCLVLQDKCKKDRGEYWPMISNIPCLEID</sequence>
<dbReference type="Proteomes" id="UP000026915">
    <property type="component" value="Chromosome 1"/>
</dbReference>
<gene>
    <name evidence="10" type="ORF">TCM_005915</name>
</gene>
<dbReference type="GO" id="GO:0006952">
    <property type="term" value="P:defense response"/>
    <property type="evidence" value="ECO:0007669"/>
    <property type="project" value="UniProtKB-KW"/>
</dbReference>
<dbReference type="PANTHER" id="PTHR36766:SF72">
    <property type="entry name" value="DISEASE RESISTANCE RPP13-LIKE PROTEIN 1"/>
    <property type="match status" value="1"/>
</dbReference>
<dbReference type="InterPro" id="IPR038005">
    <property type="entry name" value="RX-like_CC"/>
</dbReference>
<feature type="domain" description="NB-ARC" evidence="6">
    <location>
        <begin position="186"/>
        <end position="355"/>
    </location>
</feature>
<dbReference type="InParanoid" id="A0A061DVL4"/>
<dbReference type="InterPro" id="IPR058922">
    <property type="entry name" value="WHD_DRP"/>
</dbReference>
<accession>A0A061DVL4</accession>
<dbReference type="Gene3D" id="3.40.50.300">
    <property type="entry name" value="P-loop containing nucleotide triphosphate hydrolases"/>
    <property type="match status" value="1"/>
</dbReference>
<dbReference type="PANTHER" id="PTHR36766">
    <property type="entry name" value="PLANT BROAD-SPECTRUM MILDEW RESISTANCE PROTEIN RPW8"/>
    <property type="match status" value="1"/>
</dbReference>
<keyword evidence="3" id="KW-0547">Nucleotide-binding</keyword>
<dbReference type="InterPro" id="IPR042197">
    <property type="entry name" value="Apaf_helical"/>
</dbReference>
<dbReference type="GO" id="GO:0005524">
    <property type="term" value="F:ATP binding"/>
    <property type="evidence" value="ECO:0007669"/>
    <property type="project" value="UniProtKB-KW"/>
</dbReference>
<name>A0A061DVL4_THECC</name>
<dbReference type="InterPro" id="IPR032675">
    <property type="entry name" value="LRR_dom_sf"/>
</dbReference>
<dbReference type="Gramene" id="EOX96725">
    <property type="protein sequence ID" value="EOX96725"/>
    <property type="gene ID" value="TCM_005915"/>
</dbReference>
<evidence type="ECO:0000259" key="6">
    <source>
        <dbReference type="Pfam" id="PF00931"/>
    </source>
</evidence>
<dbReference type="OMA" id="ERTCEAR"/>
<dbReference type="HOGENOM" id="CLU_000837_8_8_1"/>
<keyword evidence="11" id="KW-1185">Reference proteome</keyword>
<reference evidence="10 11" key="1">
    <citation type="journal article" date="2013" name="Genome Biol.">
        <title>The genome sequence of the most widely cultivated cacao type and its use to identify candidate genes regulating pod color.</title>
        <authorList>
            <person name="Motamayor J.C."/>
            <person name="Mockaitis K."/>
            <person name="Schmutz J."/>
            <person name="Haiminen N."/>
            <person name="Iii D.L."/>
            <person name="Cornejo O."/>
            <person name="Findley S.D."/>
            <person name="Zheng P."/>
            <person name="Utro F."/>
            <person name="Royaert S."/>
            <person name="Saski C."/>
            <person name="Jenkins J."/>
            <person name="Podicheti R."/>
            <person name="Zhao M."/>
            <person name="Scheffler B.E."/>
            <person name="Stack J.C."/>
            <person name="Feltus F.A."/>
            <person name="Mustiga G.M."/>
            <person name="Amores F."/>
            <person name="Phillips W."/>
            <person name="Marelli J.P."/>
            <person name="May G.D."/>
            <person name="Shapiro H."/>
            <person name="Ma J."/>
            <person name="Bustamante C.D."/>
            <person name="Schnell R.J."/>
            <person name="Main D."/>
            <person name="Gilbert D."/>
            <person name="Parida L."/>
            <person name="Kuhn D.N."/>
        </authorList>
    </citation>
    <scope>NUCLEOTIDE SEQUENCE [LARGE SCALE GENOMIC DNA]</scope>
    <source>
        <strain evidence="11">cv. Matina 1-6</strain>
    </source>
</reference>
<dbReference type="GO" id="GO:0043531">
    <property type="term" value="F:ADP binding"/>
    <property type="evidence" value="ECO:0007669"/>
    <property type="project" value="InterPro"/>
</dbReference>
<dbReference type="eggNOG" id="KOG4658">
    <property type="taxonomic scope" value="Eukaryota"/>
</dbReference>
<evidence type="ECO:0000259" key="7">
    <source>
        <dbReference type="Pfam" id="PF18052"/>
    </source>
</evidence>
<dbReference type="Pfam" id="PF25019">
    <property type="entry name" value="LRR_R13L1-DRL21"/>
    <property type="match status" value="1"/>
</dbReference>
<dbReference type="EMBL" id="CM001879">
    <property type="protein sequence ID" value="EOX96725.1"/>
    <property type="molecule type" value="Genomic_DNA"/>
</dbReference>
<feature type="domain" description="R13L1/DRL21-like LRR repeat region" evidence="9">
    <location>
        <begin position="704"/>
        <end position="830"/>
    </location>
</feature>
<protein>
    <submittedName>
        <fullName evidence="10">LRR and NB-ARC domains-containing disease resistance protein, putative</fullName>
    </submittedName>
</protein>
<keyword evidence="4" id="KW-0611">Plant defense</keyword>
<dbReference type="CDD" id="cd14798">
    <property type="entry name" value="RX-CC_like"/>
    <property type="match status" value="1"/>
</dbReference>
<organism evidence="10 11">
    <name type="scientific">Theobroma cacao</name>
    <name type="common">Cacao</name>
    <name type="synonym">Cocoa</name>
    <dbReference type="NCBI Taxonomy" id="3641"/>
    <lineage>
        <taxon>Eukaryota</taxon>
        <taxon>Viridiplantae</taxon>
        <taxon>Streptophyta</taxon>
        <taxon>Embryophyta</taxon>
        <taxon>Tracheophyta</taxon>
        <taxon>Spermatophyta</taxon>
        <taxon>Magnoliopsida</taxon>
        <taxon>eudicotyledons</taxon>
        <taxon>Gunneridae</taxon>
        <taxon>Pentapetalae</taxon>
        <taxon>rosids</taxon>
        <taxon>malvids</taxon>
        <taxon>Malvales</taxon>
        <taxon>Malvaceae</taxon>
        <taxon>Byttnerioideae</taxon>
        <taxon>Theobroma</taxon>
    </lineage>
</organism>
<dbReference type="Gene3D" id="3.80.10.10">
    <property type="entry name" value="Ribonuclease Inhibitor"/>
    <property type="match status" value="4"/>
</dbReference>
<dbReference type="FunFam" id="3.40.50.300:FF:001091">
    <property type="entry name" value="Probable disease resistance protein At1g61300"/>
    <property type="match status" value="1"/>
</dbReference>
<evidence type="ECO:0000259" key="9">
    <source>
        <dbReference type="Pfam" id="PF25019"/>
    </source>
</evidence>
<dbReference type="SUPFAM" id="SSF52540">
    <property type="entry name" value="P-loop containing nucleoside triphosphate hydrolases"/>
    <property type="match status" value="1"/>
</dbReference>
<keyword evidence="1" id="KW-0433">Leucine-rich repeat</keyword>
<dbReference type="Gene3D" id="1.20.5.4130">
    <property type="match status" value="1"/>
</dbReference>
<dbReference type="InterPro" id="IPR041118">
    <property type="entry name" value="Rx_N"/>
</dbReference>
<dbReference type="Gene3D" id="1.10.8.430">
    <property type="entry name" value="Helical domain of apoptotic protease-activating factors"/>
    <property type="match status" value="1"/>
</dbReference>
<evidence type="ECO:0000256" key="5">
    <source>
        <dbReference type="ARBA" id="ARBA00022840"/>
    </source>
</evidence>
<evidence type="ECO:0000256" key="1">
    <source>
        <dbReference type="ARBA" id="ARBA00022614"/>
    </source>
</evidence>
<dbReference type="FunFam" id="1.10.10.10:FF:000322">
    <property type="entry name" value="Probable disease resistance protein At1g63360"/>
    <property type="match status" value="1"/>
</dbReference>
<dbReference type="Gene3D" id="1.10.10.10">
    <property type="entry name" value="Winged helix-like DNA-binding domain superfamily/Winged helix DNA-binding domain"/>
    <property type="match status" value="1"/>
</dbReference>
<evidence type="ECO:0000256" key="3">
    <source>
        <dbReference type="ARBA" id="ARBA00022741"/>
    </source>
</evidence>
<evidence type="ECO:0000313" key="11">
    <source>
        <dbReference type="Proteomes" id="UP000026915"/>
    </source>
</evidence>
<proteinExistence type="predicted"/>
<dbReference type="InterPro" id="IPR002182">
    <property type="entry name" value="NB-ARC"/>
</dbReference>
<dbReference type="InterPro" id="IPR056789">
    <property type="entry name" value="LRR_R13L1-DRL21"/>
</dbReference>
<evidence type="ECO:0000259" key="8">
    <source>
        <dbReference type="Pfam" id="PF23559"/>
    </source>
</evidence>
<dbReference type="GO" id="GO:0051707">
    <property type="term" value="P:response to other organism"/>
    <property type="evidence" value="ECO:0007669"/>
    <property type="project" value="UniProtKB-ARBA"/>
</dbReference>
<feature type="domain" description="Disease resistance N-terminal" evidence="7">
    <location>
        <begin position="34"/>
        <end position="101"/>
    </location>
</feature>
<dbReference type="InterPro" id="IPR036388">
    <property type="entry name" value="WH-like_DNA-bd_sf"/>
</dbReference>
<dbReference type="Pfam" id="PF00931">
    <property type="entry name" value="NB-ARC"/>
    <property type="match status" value="1"/>
</dbReference>
<keyword evidence="2" id="KW-0677">Repeat</keyword>
<evidence type="ECO:0000256" key="2">
    <source>
        <dbReference type="ARBA" id="ARBA00022737"/>
    </source>
</evidence>
<dbReference type="PRINTS" id="PR00364">
    <property type="entry name" value="DISEASERSIST"/>
</dbReference>
<feature type="domain" description="Disease resistance protein winged helix" evidence="8">
    <location>
        <begin position="443"/>
        <end position="510"/>
    </location>
</feature>
<dbReference type="SUPFAM" id="SSF52058">
    <property type="entry name" value="L domain-like"/>
    <property type="match status" value="3"/>
</dbReference>
<dbReference type="Pfam" id="PF18052">
    <property type="entry name" value="Rx_N"/>
    <property type="match status" value="1"/>
</dbReference>
<dbReference type="Pfam" id="PF23559">
    <property type="entry name" value="WHD_DRP"/>
    <property type="match status" value="1"/>
</dbReference>
<dbReference type="InterPro" id="IPR027417">
    <property type="entry name" value="P-loop_NTPase"/>
</dbReference>
<evidence type="ECO:0000313" key="10">
    <source>
        <dbReference type="EMBL" id="EOX96725.1"/>
    </source>
</evidence>
<keyword evidence="5" id="KW-0067">ATP-binding</keyword>
<evidence type="ECO:0000256" key="4">
    <source>
        <dbReference type="ARBA" id="ARBA00022821"/>
    </source>
</evidence>